<keyword evidence="8" id="KW-0411">Iron-sulfur</keyword>
<dbReference type="PANTHER" id="PTHR30002:SF4">
    <property type="entry name" value="EPOXYQUEUOSINE REDUCTASE"/>
    <property type="match status" value="1"/>
</dbReference>
<keyword evidence="2" id="KW-0963">Cytoplasm</keyword>
<dbReference type="EC" id="1.17.99.6" evidence="10"/>
<evidence type="ECO:0000259" key="9">
    <source>
        <dbReference type="PROSITE" id="PS51379"/>
    </source>
</evidence>
<evidence type="ECO:0000256" key="7">
    <source>
        <dbReference type="ARBA" id="ARBA00023004"/>
    </source>
</evidence>
<dbReference type="SUPFAM" id="SSF46548">
    <property type="entry name" value="alpha-helical ferredoxin"/>
    <property type="match status" value="1"/>
</dbReference>
<keyword evidence="3" id="KW-0819">tRNA processing</keyword>
<dbReference type="NCBIfam" id="TIGR00276">
    <property type="entry name" value="tRNA epoxyqueuosine(34) reductase QueG"/>
    <property type="match status" value="1"/>
</dbReference>
<evidence type="ECO:0000313" key="11">
    <source>
        <dbReference type="Proteomes" id="UP001623591"/>
    </source>
</evidence>
<dbReference type="PROSITE" id="PS00198">
    <property type="entry name" value="4FE4S_FER_1"/>
    <property type="match status" value="1"/>
</dbReference>
<gene>
    <name evidence="10" type="primary">queG</name>
    <name evidence="10" type="ORF">ACJDUG_06105</name>
</gene>
<feature type="domain" description="4Fe-4S ferredoxin-type" evidence="9">
    <location>
        <begin position="168"/>
        <end position="197"/>
    </location>
</feature>
<dbReference type="Pfam" id="PF13484">
    <property type="entry name" value="Fer4_16"/>
    <property type="match status" value="1"/>
</dbReference>
<dbReference type="InterPro" id="IPR017896">
    <property type="entry name" value="4Fe4S_Fe-S-bd"/>
</dbReference>
<evidence type="ECO:0000256" key="6">
    <source>
        <dbReference type="ARBA" id="ARBA00023002"/>
    </source>
</evidence>
<evidence type="ECO:0000256" key="3">
    <source>
        <dbReference type="ARBA" id="ARBA00022694"/>
    </source>
</evidence>
<evidence type="ECO:0000256" key="1">
    <source>
        <dbReference type="ARBA" id="ARBA00022485"/>
    </source>
</evidence>
<keyword evidence="5" id="KW-0671">Queuosine biosynthesis</keyword>
<evidence type="ECO:0000256" key="5">
    <source>
        <dbReference type="ARBA" id="ARBA00022785"/>
    </source>
</evidence>
<dbReference type="InterPro" id="IPR004453">
    <property type="entry name" value="QueG"/>
</dbReference>
<keyword evidence="6 10" id="KW-0560">Oxidoreductase</keyword>
<dbReference type="PANTHER" id="PTHR30002">
    <property type="entry name" value="EPOXYQUEUOSINE REDUCTASE"/>
    <property type="match status" value="1"/>
</dbReference>
<protein>
    <submittedName>
        <fullName evidence="10">tRNA epoxyqueuosine(34) reductase QueG</fullName>
        <ecNumber evidence="10">1.17.99.6</ecNumber>
    </submittedName>
</protein>
<dbReference type="Pfam" id="PF08331">
    <property type="entry name" value="QueG_DUF1730"/>
    <property type="match status" value="1"/>
</dbReference>
<dbReference type="EMBL" id="JBJHZZ010000002">
    <property type="protein sequence ID" value="MFL0246536.1"/>
    <property type="molecule type" value="Genomic_DNA"/>
</dbReference>
<dbReference type="Proteomes" id="UP001623591">
    <property type="component" value="Unassembled WGS sequence"/>
</dbReference>
<keyword evidence="7" id="KW-0408">Iron</keyword>
<evidence type="ECO:0000256" key="4">
    <source>
        <dbReference type="ARBA" id="ARBA00022723"/>
    </source>
</evidence>
<dbReference type="Gene3D" id="3.30.70.20">
    <property type="match status" value="1"/>
</dbReference>
<dbReference type="InterPro" id="IPR013542">
    <property type="entry name" value="QueG_DUF1730"/>
</dbReference>
<dbReference type="PROSITE" id="PS51379">
    <property type="entry name" value="4FE4S_FER_2"/>
    <property type="match status" value="1"/>
</dbReference>
<reference evidence="10 11" key="1">
    <citation type="submission" date="2024-11" db="EMBL/GenBank/DDBJ databases">
        <authorList>
            <person name="Heng Y.C."/>
            <person name="Lim A.C.H."/>
            <person name="Lee J.K.Y."/>
            <person name="Kittelmann S."/>
        </authorList>
    </citation>
    <scope>NUCLEOTIDE SEQUENCE [LARGE SCALE GENOMIC DNA]</scope>
    <source>
        <strain evidence="10 11">WILCCON 0185</strain>
    </source>
</reference>
<keyword evidence="4" id="KW-0479">Metal-binding</keyword>
<sequence>MDYKERIINFCYKLGIDTVGFCECRTFNELKPFLENRKIKNIENEFEEKDIEKRINPKLQLKNGKTIISVAFPYIFDDNVQEDAIYFSKYTWGKDYHLVISKYLSEICKFIESIGGNAVYFVDSNPLPERYIAYLSGIGFIGKNNMLITEKYGSFVFLGEIITDIKLNPDKPKEQKCEACTLCLNACPTKSINKVKSIPNTCLSYITQKKDIDDSYFNKLEGRIFGCDSCQNACPFNNRIDKSKIEALIPYEHMKNVSINELINIDNKSFKEKYAVTSCGWRGKNILQRNALINLFNLKKDIYIEEKSINSPYVLDYYHRLLKAFHL</sequence>
<organism evidence="10 11">
    <name type="scientific">Candidatus Clostridium stratigraminis</name>
    <dbReference type="NCBI Taxonomy" id="3381661"/>
    <lineage>
        <taxon>Bacteria</taxon>
        <taxon>Bacillati</taxon>
        <taxon>Bacillota</taxon>
        <taxon>Clostridia</taxon>
        <taxon>Eubacteriales</taxon>
        <taxon>Clostridiaceae</taxon>
        <taxon>Clostridium</taxon>
    </lineage>
</organism>
<dbReference type="RefSeq" id="WP_406769001.1">
    <property type="nucleotide sequence ID" value="NZ_JBJHZZ010000002.1"/>
</dbReference>
<dbReference type="GO" id="GO:0052693">
    <property type="term" value="F:epoxyqueuosine reductase activity"/>
    <property type="evidence" value="ECO:0007669"/>
    <property type="project" value="UniProtKB-EC"/>
</dbReference>
<evidence type="ECO:0000256" key="2">
    <source>
        <dbReference type="ARBA" id="ARBA00022490"/>
    </source>
</evidence>
<dbReference type="InterPro" id="IPR017900">
    <property type="entry name" value="4Fe4S_Fe_S_CS"/>
</dbReference>
<evidence type="ECO:0000256" key="8">
    <source>
        <dbReference type="ARBA" id="ARBA00023014"/>
    </source>
</evidence>
<keyword evidence="11" id="KW-1185">Reference proteome</keyword>
<comment type="caution">
    <text evidence="10">The sequence shown here is derived from an EMBL/GenBank/DDBJ whole genome shotgun (WGS) entry which is preliminary data.</text>
</comment>
<name>A0ABW8T2J0_9CLOT</name>
<proteinExistence type="predicted"/>
<keyword evidence="1" id="KW-0004">4Fe-4S</keyword>
<accession>A0ABW8T2J0</accession>
<evidence type="ECO:0000313" key="10">
    <source>
        <dbReference type="EMBL" id="MFL0246536.1"/>
    </source>
</evidence>